<dbReference type="GeneTree" id="ENSGT00940000166935"/>
<dbReference type="GO" id="GO:0005576">
    <property type="term" value="C:extracellular region"/>
    <property type="evidence" value="ECO:0007669"/>
    <property type="project" value="UniProtKB-SubCell"/>
</dbReference>
<evidence type="ECO:0000256" key="6">
    <source>
        <dbReference type="ARBA" id="ARBA00023259"/>
    </source>
</evidence>
<dbReference type="Pfam" id="PF06607">
    <property type="entry name" value="Prokineticin"/>
    <property type="match status" value="1"/>
</dbReference>
<proteinExistence type="inferred from homology"/>
<evidence type="ECO:0000256" key="4">
    <source>
        <dbReference type="ARBA" id="ARBA00022656"/>
    </source>
</evidence>
<dbReference type="GO" id="GO:0090729">
    <property type="term" value="F:toxin activity"/>
    <property type="evidence" value="ECO:0007669"/>
    <property type="project" value="UniProtKB-KW"/>
</dbReference>
<protein>
    <submittedName>
        <fullName evidence="9">Prokineticin 1</fullName>
    </submittedName>
</protein>
<keyword evidence="7" id="KW-0732">Signal</keyword>
<name>A0A8C4QLN3_EPTBU</name>
<evidence type="ECO:0000313" key="9">
    <source>
        <dbReference type="Ensembl" id="ENSEBUP00000016449.1"/>
    </source>
</evidence>
<keyword evidence="6" id="KW-1213">G-protein coupled receptor impairing toxin</keyword>
<evidence type="ECO:0000256" key="2">
    <source>
        <dbReference type="ARBA" id="ARBA00006999"/>
    </source>
</evidence>
<dbReference type="Gene3D" id="2.10.80.10">
    <property type="entry name" value="Lipase, subunit A"/>
    <property type="match status" value="1"/>
</dbReference>
<evidence type="ECO:0000259" key="8">
    <source>
        <dbReference type="Pfam" id="PF06607"/>
    </source>
</evidence>
<dbReference type="PANTHER" id="PTHR18821:SF2">
    <property type="entry name" value="DICKKOPF-RELATED PROTEIN 3-LIKE"/>
    <property type="match status" value="1"/>
</dbReference>
<evidence type="ECO:0000256" key="1">
    <source>
        <dbReference type="ARBA" id="ARBA00004613"/>
    </source>
</evidence>
<dbReference type="InterPro" id="IPR009523">
    <property type="entry name" value="Prokineticin"/>
</dbReference>
<feature type="chain" id="PRO_5034041454" evidence="7">
    <location>
        <begin position="21"/>
        <end position="110"/>
    </location>
</feature>
<keyword evidence="10" id="KW-1185">Reference proteome</keyword>
<feature type="signal peptide" evidence="7">
    <location>
        <begin position="1"/>
        <end position="20"/>
    </location>
</feature>
<dbReference type="Ensembl" id="ENSEBUT00000017025.1">
    <property type="protein sequence ID" value="ENSEBUP00000016449.1"/>
    <property type="gene ID" value="ENSEBUG00000010330.1"/>
</dbReference>
<feature type="domain" description="Prokineticin" evidence="8">
    <location>
        <begin position="1"/>
        <end position="98"/>
    </location>
</feature>
<dbReference type="OMA" id="LYKCAVI"/>
<accession>A0A8C4QLN3</accession>
<comment type="similarity">
    <text evidence="2">Belongs to the AVIT (prokineticin) family.</text>
</comment>
<keyword evidence="3" id="KW-0964">Secreted</keyword>
<sequence>MRTLLFLLVILCIFSLVTQGVVITGACEMDDQCGTRTCCAASLWLPGLRMCTPLGLHGDECHPYSHKAPFMGKRKHHTCPCAPTLMCARLANRKYQCTSNFKNLAGFYAA</sequence>
<dbReference type="PROSITE" id="PS51257">
    <property type="entry name" value="PROKAR_LIPOPROTEIN"/>
    <property type="match status" value="1"/>
</dbReference>
<dbReference type="AlphaFoldDB" id="A0A8C4QLN3"/>
<keyword evidence="5" id="KW-1015">Disulfide bond</keyword>
<evidence type="ECO:0000313" key="10">
    <source>
        <dbReference type="Proteomes" id="UP000694388"/>
    </source>
</evidence>
<evidence type="ECO:0000256" key="7">
    <source>
        <dbReference type="SAM" id="SignalP"/>
    </source>
</evidence>
<keyword evidence="4" id="KW-0800">Toxin</keyword>
<reference evidence="9" key="1">
    <citation type="submission" date="2025-08" db="UniProtKB">
        <authorList>
            <consortium name="Ensembl"/>
        </authorList>
    </citation>
    <scope>IDENTIFICATION</scope>
</reference>
<comment type="subcellular location">
    <subcellularLocation>
        <location evidence="1">Secreted</location>
    </subcellularLocation>
</comment>
<reference evidence="9" key="2">
    <citation type="submission" date="2025-09" db="UniProtKB">
        <authorList>
            <consortium name="Ensembl"/>
        </authorList>
    </citation>
    <scope>IDENTIFICATION</scope>
</reference>
<evidence type="ECO:0000256" key="5">
    <source>
        <dbReference type="ARBA" id="ARBA00023157"/>
    </source>
</evidence>
<dbReference type="Proteomes" id="UP000694388">
    <property type="component" value="Unplaced"/>
</dbReference>
<evidence type="ECO:0000256" key="3">
    <source>
        <dbReference type="ARBA" id="ARBA00022525"/>
    </source>
</evidence>
<dbReference type="SUPFAM" id="SSF57190">
    <property type="entry name" value="Colipase-like"/>
    <property type="match status" value="2"/>
</dbReference>
<dbReference type="PANTHER" id="PTHR18821">
    <property type="entry name" value="PROKINETICIN"/>
    <property type="match status" value="1"/>
</dbReference>
<dbReference type="GO" id="GO:0001935">
    <property type="term" value="P:endothelial cell proliferation"/>
    <property type="evidence" value="ECO:0007669"/>
    <property type="project" value="TreeGrafter"/>
</dbReference>
<organism evidence="9 10">
    <name type="scientific">Eptatretus burgeri</name>
    <name type="common">Inshore hagfish</name>
    <dbReference type="NCBI Taxonomy" id="7764"/>
    <lineage>
        <taxon>Eukaryota</taxon>
        <taxon>Metazoa</taxon>
        <taxon>Chordata</taxon>
        <taxon>Craniata</taxon>
        <taxon>Vertebrata</taxon>
        <taxon>Cyclostomata</taxon>
        <taxon>Myxini</taxon>
        <taxon>Myxiniformes</taxon>
        <taxon>Myxinidae</taxon>
        <taxon>Eptatretinae</taxon>
        <taxon>Eptatretus</taxon>
    </lineage>
</organism>
<dbReference type="InterPro" id="IPR023569">
    <property type="entry name" value="Prokineticin_domain"/>
</dbReference>